<evidence type="ECO:0000313" key="5">
    <source>
        <dbReference type="EMBL" id="ACE05672.1"/>
    </source>
</evidence>
<dbReference type="Pfam" id="PF13637">
    <property type="entry name" value="Ank_4"/>
    <property type="match status" value="1"/>
</dbReference>
<dbReference type="GO" id="GO:0045944">
    <property type="term" value="P:positive regulation of transcription by RNA polymerase II"/>
    <property type="evidence" value="ECO:0007669"/>
    <property type="project" value="TreeGrafter"/>
</dbReference>
<feature type="repeat" description="ANK" evidence="3">
    <location>
        <begin position="254"/>
        <end position="286"/>
    </location>
</feature>
<evidence type="ECO:0000313" key="6">
    <source>
        <dbReference type="Proteomes" id="UP000001227"/>
    </source>
</evidence>
<feature type="repeat" description="ANK" evidence="3">
    <location>
        <begin position="476"/>
        <end position="508"/>
    </location>
</feature>
<dbReference type="HOGENOM" id="CLU_020566_0_0_10"/>
<dbReference type="KEGG" id="aas:Aasi_0228"/>
<keyword evidence="6" id="KW-1185">Reference proteome</keyword>
<dbReference type="eggNOG" id="COG0666">
    <property type="taxonomic scope" value="Bacteria"/>
</dbReference>
<dbReference type="SMART" id="SM00248">
    <property type="entry name" value="ANK"/>
    <property type="match status" value="13"/>
</dbReference>
<evidence type="ECO:0000256" key="2">
    <source>
        <dbReference type="ARBA" id="ARBA00023043"/>
    </source>
</evidence>
<reference evidence="5 6" key="1">
    <citation type="journal article" date="2010" name="J. Bacteriol.">
        <title>The genome of the amoeba symbiont 'Candidatus Amoebophilus asiaticus' reveals common mechanisms for host cell interaction among amoeba-associated bacteria.</title>
        <authorList>
            <person name="Schmitz-Esser S."/>
            <person name="Tischler P."/>
            <person name="Arnold R."/>
            <person name="Montanaro J."/>
            <person name="Wagner M."/>
            <person name="Rattei T."/>
            <person name="Horn M."/>
        </authorList>
    </citation>
    <scope>NUCLEOTIDE SEQUENCE [LARGE SCALE GENOMIC DNA]</scope>
    <source>
        <strain evidence="5 6">5a2</strain>
    </source>
</reference>
<dbReference type="AlphaFoldDB" id="B3ER20"/>
<feature type="repeat" description="ANK" evidence="3">
    <location>
        <begin position="613"/>
        <end position="645"/>
    </location>
</feature>
<feature type="repeat" description="ANK" evidence="3">
    <location>
        <begin position="290"/>
        <end position="317"/>
    </location>
</feature>
<gene>
    <name evidence="5" type="ordered locus">Aasi_0228</name>
</gene>
<proteinExistence type="predicted"/>
<dbReference type="Gene3D" id="1.25.40.20">
    <property type="entry name" value="Ankyrin repeat-containing domain"/>
    <property type="match status" value="5"/>
</dbReference>
<feature type="repeat" description="ANK" evidence="3">
    <location>
        <begin position="351"/>
        <end position="383"/>
    </location>
</feature>
<protein>
    <submittedName>
        <fullName evidence="5">Uncharacterized protein</fullName>
    </submittedName>
</protein>
<sequence length="750" mass="83759">MIKRKYPVGCQLIIYILLLVSLCLQSCSHSTNLPCASVKEESVVQTQETMHQAGISSILNKEFSAQAGHILTFYKEAGQLQAVVKENCPIGFSKTHILPVYIEQGAELSDLLRLGEQAQQRRIHIQLAQGHQPAKVVIYKGAGLMGGGKKKKQLTDEQKAIQKEKRARKEEEKAKMCKEERSRKREEEVKLKKEKARLRKEERARKRKEENVRREAEKVALKNTPLHEAILEGNATKLYELVHSGADIYAKGRYGTTPLQLAVRKSDVELISLLLDQRADINKDKISKLLYLAIRRSDVEVVNLLLEYGADINSREHNGISPLHVAVDENRTEVVKLLLEQGVDLNVRNNYQNTPLHWAIRKGYIGVAKLLVQYGADINAQGEYGASPLHIAVAESQMELVKLFLEQGADIYVKGKYNDLVLHWAAARGNVHITKLLLEHEAYICAKLNWDIFQRSVESVHSLVEREFAINSKDDSGDTPLHKAARNGHLEVVEILLDQGANANATNIKGLTPYQVTKEVSILTVLGALSITDVNVLDKRVEKENVSNELKEAHKGGVDVTSASANSLAKDKYDDTDIIRKNKSLQKAIVRGDVKRVSKLINIGLDINAKNIDGNTLLYLAAQNSWIEVAKLLIENGAKVNEVSKNGEIPLHSVAEKGQLELVDLLAEQKSNFNAKNITGNTPLHLAVINNHVEVVRLLLQLGAKWNVENKSGRTPLQFAIRKGYTAIADLIISKEKGYMSEEEDTYNEL</sequence>
<dbReference type="PRINTS" id="PR01415">
    <property type="entry name" value="ANKYRIN"/>
</dbReference>
<evidence type="ECO:0000256" key="4">
    <source>
        <dbReference type="SAM" id="MobiDB-lite"/>
    </source>
</evidence>
<dbReference type="GO" id="GO:0000976">
    <property type="term" value="F:transcription cis-regulatory region binding"/>
    <property type="evidence" value="ECO:0007669"/>
    <property type="project" value="TreeGrafter"/>
</dbReference>
<keyword evidence="1" id="KW-0677">Repeat</keyword>
<keyword evidence="2 3" id="KW-0040">ANK repeat</keyword>
<dbReference type="PROSITE" id="PS50088">
    <property type="entry name" value="ANK_REPEAT"/>
    <property type="match status" value="10"/>
</dbReference>
<dbReference type="Pfam" id="PF13857">
    <property type="entry name" value="Ank_5"/>
    <property type="match status" value="1"/>
</dbReference>
<dbReference type="SUPFAM" id="SSF48403">
    <property type="entry name" value="Ankyrin repeat"/>
    <property type="match status" value="2"/>
</dbReference>
<dbReference type="EMBL" id="CP001102">
    <property type="protein sequence ID" value="ACE05672.1"/>
    <property type="molecule type" value="Genomic_DNA"/>
</dbReference>
<dbReference type="OrthoDB" id="5657095at2"/>
<dbReference type="Pfam" id="PF12796">
    <property type="entry name" value="Ank_2"/>
    <property type="match status" value="4"/>
</dbReference>
<dbReference type="PANTHER" id="PTHR24193">
    <property type="entry name" value="ANKYRIN REPEAT PROTEIN"/>
    <property type="match status" value="1"/>
</dbReference>
<dbReference type="InterPro" id="IPR036770">
    <property type="entry name" value="Ankyrin_rpt-contain_sf"/>
</dbReference>
<evidence type="ECO:0000256" key="3">
    <source>
        <dbReference type="PROSITE-ProRule" id="PRU00023"/>
    </source>
</evidence>
<feature type="region of interest" description="Disordered" evidence="4">
    <location>
        <begin position="165"/>
        <end position="188"/>
    </location>
</feature>
<accession>B3ER20</accession>
<dbReference type="Proteomes" id="UP000001227">
    <property type="component" value="Chromosome"/>
</dbReference>
<dbReference type="PROSITE" id="PS50297">
    <property type="entry name" value="ANK_REP_REGION"/>
    <property type="match status" value="10"/>
</dbReference>
<feature type="repeat" description="ANK" evidence="3">
    <location>
        <begin position="679"/>
        <end position="711"/>
    </location>
</feature>
<feature type="repeat" description="ANK" evidence="3">
    <location>
        <begin position="646"/>
        <end position="678"/>
    </location>
</feature>
<feature type="repeat" description="ANK" evidence="3">
    <location>
        <begin position="384"/>
        <end position="416"/>
    </location>
</feature>
<evidence type="ECO:0000256" key="1">
    <source>
        <dbReference type="ARBA" id="ARBA00022737"/>
    </source>
</evidence>
<feature type="repeat" description="ANK" evidence="3">
    <location>
        <begin position="221"/>
        <end position="253"/>
    </location>
</feature>
<name>B3ER20_AMOA5</name>
<organism evidence="5 6">
    <name type="scientific">Amoebophilus asiaticus (strain 5a2)</name>
    <dbReference type="NCBI Taxonomy" id="452471"/>
    <lineage>
        <taxon>Bacteria</taxon>
        <taxon>Pseudomonadati</taxon>
        <taxon>Bacteroidota</taxon>
        <taxon>Cytophagia</taxon>
        <taxon>Cytophagales</taxon>
        <taxon>Amoebophilaceae</taxon>
        <taxon>Candidatus Amoebophilus</taxon>
    </lineage>
</organism>
<dbReference type="PANTHER" id="PTHR24193:SF121">
    <property type="entry name" value="ADA2A-CONTAINING COMPLEX COMPONENT 3, ISOFORM D"/>
    <property type="match status" value="1"/>
</dbReference>
<feature type="repeat" description="ANK" evidence="3">
    <location>
        <begin position="318"/>
        <end position="350"/>
    </location>
</feature>
<dbReference type="InterPro" id="IPR002110">
    <property type="entry name" value="Ankyrin_rpt"/>
</dbReference>
<dbReference type="InterPro" id="IPR050663">
    <property type="entry name" value="Ankyrin-SOCS_Box"/>
</dbReference>